<gene>
    <name evidence="2" type="ORF">BCR35DRAFT_335218</name>
</gene>
<evidence type="ECO:0000256" key="1">
    <source>
        <dbReference type="SAM" id="MobiDB-lite"/>
    </source>
</evidence>
<name>A0A1Y2DFE8_9BASI</name>
<dbReference type="Proteomes" id="UP000193467">
    <property type="component" value="Unassembled WGS sequence"/>
</dbReference>
<evidence type="ECO:0000313" key="3">
    <source>
        <dbReference type="Proteomes" id="UP000193467"/>
    </source>
</evidence>
<sequence>MGWHAPTSSYKSNSPRIHVPTPKPPYTTLVKEWPNLGFQQYLPDGKTRQLPASGVDIVAGVVIIAAGEKAKTARALPNISISLDLFPLSPSTMLLNPMWDKVLQASLLLRTNFVPPKALLWEDCFLSQGYGPQIVNKACSRDARWRYTIRPCVTGSRILQLGSVCVGRQSGAKVTHKVKLIKDDE</sequence>
<evidence type="ECO:0000313" key="2">
    <source>
        <dbReference type="EMBL" id="ORY57978.1"/>
    </source>
</evidence>
<dbReference type="InParanoid" id="A0A1Y2DFE8"/>
<protein>
    <submittedName>
        <fullName evidence="2">Uncharacterized protein</fullName>
    </submittedName>
</protein>
<feature type="compositionally biased region" description="Polar residues" evidence="1">
    <location>
        <begin position="1"/>
        <end position="15"/>
    </location>
</feature>
<accession>A0A1Y2DFE8</accession>
<organism evidence="2 3">
    <name type="scientific">Leucosporidium creatinivorum</name>
    <dbReference type="NCBI Taxonomy" id="106004"/>
    <lineage>
        <taxon>Eukaryota</taxon>
        <taxon>Fungi</taxon>
        <taxon>Dikarya</taxon>
        <taxon>Basidiomycota</taxon>
        <taxon>Pucciniomycotina</taxon>
        <taxon>Microbotryomycetes</taxon>
        <taxon>Leucosporidiales</taxon>
        <taxon>Leucosporidium</taxon>
    </lineage>
</organism>
<feature type="region of interest" description="Disordered" evidence="1">
    <location>
        <begin position="1"/>
        <end position="21"/>
    </location>
</feature>
<keyword evidence="3" id="KW-1185">Reference proteome</keyword>
<dbReference type="EMBL" id="MCGR01000080">
    <property type="protein sequence ID" value="ORY57978.1"/>
    <property type="molecule type" value="Genomic_DNA"/>
</dbReference>
<proteinExistence type="predicted"/>
<comment type="caution">
    <text evidence="2">The sequence shown here is derived from an EMBL/GenBank/DDBJ whole genome shotgun (WGS) entry which is preliminary data.</text>
</comment>
<reference evidence="2 3" key="1">
    <citation type="submission" date="2016-07" db="EMBL/GenBank/DDBJ databases">
        <title>Pervasive Adenine N6-methylation of Active Genes in Fungi.</title>
        <authorList>
            <consortium name="DOE Joint Genome Institute"/>
            <person name="Mondo S.J."/>
            <person name="Dannebaum R.O."/>
            <person name="Kuo R.C."/>
            <person name="Labutti K."/>
            <person name="Haridas S."/>
            <person name="Kuo A."/>
            <person name="Salamov A."/>
            <person name="Ahrendt S.R."/>
            <person name="Lipzen A."/>
            <person name="Sullivan W."/>
            <person name="Andreopoulos W.B."/>
            <person name="Clum A."/>
            <person name="Lindquist E."/>
            <person name="Daum C."/>
            <person name="Ramamoorthy G.K."/>
            <person name="Gryganskyi A."/>
            <person name="Culley D."/>
            <person name="Magnuson J.K."/>
            <person name="James T.Y."/>
            <person name="O'Malley M.A."/>
            <person name="Stajich J.E."/>
            <person name="Spatafora J.W."/>
            <person name="Visel A."/>
            <person name="Grigoriev I.V."/>
        </authorList>
    </citation>
    <scope>NUCLEOTIDE SEQUENCE [LARGE SCALE GENOMIC DNA]</scope>
    <source>
        <strain evidence="2 3">62-1032</strain>
    </source>
</reference>
<dbReference type="AlphaFoldDB" id="A0A1Y2DFE8"/>